<dbReference type="Proteomes" id="UP001175228">
    <property type="component" value="Unassembled WGS sequence"/>
</dbReference>
<organism evidence="3 4">
    <name type="scientific">Armillaria luteobubalina</name>
    <dbReference type="NCBI Taxonomy" id="153913"/>
    <lineage>
        <taxon>Eukaryota</taxon>
        <taxon>Fungi</taxon>
        <taxon>Dikarya</taxon>
        <taxon>Basidiomycota</taxon>
        <taxon>Agaricomycotina</taxon>
        <taxon>Agaricomycetes</taxon>
        <taxon>Agaricomycetidae</taxon>
        <taxon>Agaricales</taxon>
        <taxon>Marasmiineae</taxon>
        <taxon>Physalacriaceae</taxon>
        <taxon>Armillaria</taxon>
    </lineage>
</organism>
<keyword evidence="2" id="KW-0472">Membrane</keyword>
<feature type="compositionally biased region" description="Basic and acidic residues" evidence="1">
    <location>
        <begin position="12"/>
        <end position="23"/>
    </location>
</feature>
<gene>
    <name evidence="3" type="ORF">EDD18DRAFT_1107667</name>
</gene>
<proteinExistence type="predicted"/>
<keyword evidence="2" id="KW-0812">Transmembrane</keyword>
<evidence type="ECO:0000313" key="3">
    <source>
        <dbReference type="EMBL" id="KAK0494178.1"/>
    </source>
</evidence>
<dbReference type="AlphaFoldDB" id="A0AA39Q0U3"/>
<sequence length="170" mass="18783">MNRSNQTTLARTGDDAAPKFHTKEQQSQDDIGVMIRGWCDICLLLSFIILIIVARGNSGFDPTCGANEYMGMAYEETEVTNRRIADLVSGARVNLDISVVTFDPTQIVIDAAMTEEKRRSDSGSRSYFSGTETRPIEEGLVRLFNLQGDLSVATVLTNMRIALSTIDDRP</sequence>
<evidence type="ECO:0000256" key="1">
    <source>
        <dbReference type="SAM" id="MobiDB-lite"/>
    </source>
</evidence>
<evidence type="ECO:0000313" key="4">
    <source>
        <dbReference type="Proteomes" id="UP001175228"/>
    </source>
</evidence>
<protein>
    <submittedName>
        <fullName evidence="3">Uncharacterized protein</fullName>
    </submittedName>
</protein>
<keyword evidence="4" id="KW-1185">Reference proteome</keyword>
<accession>A0AA39Q0U3</accession>
<dbReference type="EMBL" id="JAUEPU010000022">
    <property type="protein sequence ID" value="KAK0494178.1"/>
    <property type="molecule type" value="Genomic_DNA"/>
</dbReference>
<evidence type="ECO:0000256" key="2">
    <source>
        <dbReference type="SAM" id="Phobius"/>
    </source>
</evidence>
<name>A0AA39Q0U3_9AGAR</name>
<feature type="transmembrane region" description="Helical" evidence="2">
    <location>
        <begin position="33"/>
        <end position="54"/>
    </location>
</feature>
<reference evidence="3" key="1">
    <citation type="submission" date="2023-06" db="EMBL/GenBank/DDBJ databases">
        <authorList>
            <consortium name="Lawrence Berkeley National Laboratory"/>
            <person name="Ahrendt S."/>
            <person name="Sahu N."/>
            <person name="Indic B."/>
            <person name="Wong-Bajracharya J."/>
            <person name="Merenyi Z."/>
            <person name="Ke H.-M."/>
            <person name="Monk M."/>
            <person name="Kocsube S."/>
            <person name="Drula E."/>
            <person name="Lipzen A."/>
            <person name="Balint B."/>
            <person name="Henrissat B."/>
            <person name="Andreopoulos B."/>
            <person name="Martin F.M."/>
            <person name="Harder C.B."/>
            <person name="Rigling D."/>
            <person name="Ford K.L."/>
            <person name="Foster G.D."/>
            <person name="Pangilinan J."/>
            <person name="Papanicolaou A."/>
            <person name="Barry K."/>
            <person name="LaButti K."/>
            <person name="Viragh M."/>
            <person name="Koriabine M."/>
            <person name="Yan M."/>
            <person name="Riley R."/>
            <person name="Champramary S."/>
            <person name="Plett K.L."/>
            <person name="Tsai I.J."/>
            <person name="Slot J."/>
            <person name="Sipos G."/>
            <person name="Plett J."/>
            <person name="Nagy L.G."/>
            <person name="Grigoriev I.V."/>
        </authorList>
    </citation>
    <scope>NUCLEOTIDE SEQUENCE</scope>
    <source>
        <strain evidence="3">HWK02</strain>
    </source>
</reference>
<comment type="caution">
    <text evidence="3">The sequence shown here is derived from an EMBL/GenBank/DDBJ whole genome shotgun (WGS) entry which is preliminary data.</text>
</comment>
<keyword evidence="2" id="KW-1133">Transmembrane helix</keyword>
<feature type="compositionally biased region" description="Polar residues" evidence="1">
    <location>
        <begin position="1"/>
        <end position="10"/>
    </location>
</feature>
<feature type="region of interest" description="Disordered" evidence="1">
    <location>
        <begin position="1"/>
        <end position="23"/>
    </location>
</feature>